<dbReference type="HOGENOM" id="CLU_1640560_0_0_12"/>
<dbReference type="AlphaFoldDB" id="D8IE08"/>
<dbReference type="EMBL" id="CP002025">
    <property type="protein sequence ID" value="ADK31381.1"/>
    <property type="molecule type" value="Genomic_DNA"/>
</dbReference>
<dbReference type="Proteomes" id="UP000000332">
    <property type="component" value="Chromosome"/>
</dbReference>
<dbReference type="KEGG" id="bpo:BP951000_1397"/>
<dbReference type="InParanoid" id="D8IE08"/>
<gene>
    <name evidence="1" type="ordered locus">BP951000_1397</name>
</gene>
<accession>D8IE08</accession>
<sequence>MLVFFIFSIFSISLFSQLTQWEVNINGDLMFIINADIENDSALGVGLDTSIVDDYLSVYNKDNIAVVLFYSDKIKIKNDYTLRIKKKSNNYITYSVASEDIIKTDDSVYIGIGIDTENGVRANNLIRILLNSVSVELYDDDGLLGYYELDGLQEVLKENLGDTEWYNKEIEN</sequence>
<protein>
    <submittedName>
        <fullName evidence="1">Uncharacterized protein</fullName>
    </submittedName>
</protein>
<proteinExistence type="predicted"/>
<reference evidence="1 2" key="1">
    <citation type="journal article" date="2010" name="PLoS ONE">
        <title>The complete genome sequence of the pathogenic intestinal spirochete Brachyspira pilosicoli and comparison with other Brachyspira genomes.</title>
        <authorList>
            <person name="Wanchanthuek P."/>
            <person name="Bellgard M.I."/>
            <person name="La T."/>
            <person name="Ryan K."/>
            <person name="Moolhuijzen P."/>
            <person name="Chapman B."/>
            <person name="Black M."/>
            <person name="Schibeci D."/>
            <person name="Hunter A."/>
            <person name="Barrero R."/>
            <person name="Phillips N.D."/>
            <person name="Hampson D.J."/>
        </authorList>
    </citation>
    <scope>NUCLEOTIDE SEQUENCE [LARGE SCALE GENOMIC DNA]</scope>
    <source>
        <strain evidence="2">ATCC BAA-1826 / 95/1000</strain>
    </source>
</reference>
<evidence type="ECO:0000313" key="1">
    <source>
        <dbReference type="EMBL" id="ADK31381.1"/>
    </source>
</evidence>
<organism evidence="1 2">
    <name type="scientific">Brachyspira pilosicoli (strain ATCC BAA-1826 / 95/1000)</name>
    <dbReference type="NCBI Taxonomy" id="759914"/>
    <lineage>
        <taxon>Bacteria</taxon>
        <taxon>Pseudomonadati</taxon>
        <taxon>Spirochaetota</taxon>
        <taxon>Spirochaetia</taxon>
        <taxon>Brachyspirales</taxon>
        <taxon>Brachyspiraceae</taxon>
        <taxon>Brachyspira</taxon>
    </lineage>
</organism>
<name>D8IE08_BRAP9</name>
<keyword evidence="2" id="KW-1185">Reference proteome</keyword>
<evidence type="ECO:0000313" key="2">
    <source>
        <dbReference type="Proteomes" id="UP000000332"/>
    </source>
</evidence>